<keyword evidence="7" id="KW-0408">Iron</keyword>
<evidence type="ECO:0000256" key="8">
    <source>
        <dbReference type="ARBA" id="ARBA00023033"/>
    </source>
</evidence>
<dbReference type="AlphaFoldDB" id="A0A498I0E9"/>
<evidence type="ECO:0000256" key="9">
    <source>
        <dbReference type="ARBA" id="ARBA00023136"/>
    </source>
</evidence>
<reference evidence="10 11" key="1">
    <citation type="submission" date="2018-10" db="EMBL/GenBank/DDBJ databases">
        <title>A high-quality apple genome assembly.</title>
        <authorList>
            <person name="Hu J."/>
        </authorList>
    </citation>
    <scope>NUCLEOTIDE SEQUENCE [LARGE SCALE GENOMIC DNA]</scope>
    <source>
        <strain evidence="11">cv. HFTH1</strain>
        <tissue evidence="10">Young leaf</tissue>
    </source>
</reference>
<gene>
    <name evidence="10" type="ORF">DVH24_023602</name>
</gene>
<proteinExistence type="inferred from homology"/>
<dbReference type="PANTHER" id="PTHR47943">
    <property type="entry name" value="CYTOCHROME P450 93A3-LIKE"/>
    <property type="match status" value="1"/>
</dbReference>
<dbReference type="SUPFAM" id="SSF48264">
    <property type="entry name" value="Cytochrome P450"/>
    <property type="match status" value="1"/>
</dbReference>
<name>A0A498I0E9_MALDO</name>
<sequence>MKKVGNDSFSNNHPHTLPYLPLVSHPHTNLWIPKVETPRNTALWAYDTTNHCNLHMLGNFPYCNLQHLAEKYGPIMLHTHHSGFIPQSCRSLFLKTHDRVFANRPTLEVCDYLSSRQKGMALTDYGPYWRQYFSPLRREEVGLLVQSLKKAVKVGEVVDMSNKVGGLVESIIYMMILGSKNDDLFDVKGIVEEIMSLIGSFHIGDYRLTKRAKRTRATADQLFEKIIGEHGRAALTNESTIKP</sequence>
<comment type="similarity">
    <text evidence="3">Belongs to the cytochrome P450 family.</text>
</comment>
<dbReference type="GO" id="GO:0004497">
    <property type="term" value="F:monooxygenase activity"/>
    <property type="evidence" value="ECO:0007669"/>
    <property type="project" value="UniProtKB-KW"/>
</dbReference>
<protein>
    <recommendedName>
        <fullName evidence="12">Cytochrome P450</fullName>
    </recommendedName>
</protein>
<evidence type="ECO:0000256" key="7">
    <source>
        <dbReference type="ARBA" id="ARBA00023004"/>
    </source>
</evidence>
<evidence type="ECO:0000256" key="1">
    <source>
        <dbReference type="ARBA" id="ARBA00001971"/>
    </source>
</evidence>
<dbReference type="EMBL" id="RDQH01000340">
    <property type="protein sequence ID" value="RXH77328.1"/>
    <property type="molecule type" value="Genomic_DNA"/>
</dbReference>
<evidence type="ECO:0000256" key="5">
    <source>
        <dbReference type="ARBA" id="ARBA00022723"/>
    </source>
</evidence>
<evidence type="ECO:0008006" key="12">
    <source>
        <dbReference type="Google" id="ProtNLM"/>
    </source>
</evidence>
<dbReference type="PANTHER" id="PTHR47943:SF9">
    <property type="entry name" value="CYTOCHROME P450"/>
    <property type="match status" value="1"/>
</dbReference>
<keyword evidence="6" id="KW-0560">Oxidoreductase</keyword>
<comment type="cofactor">
    <cofactor evidence="1">
        <name>heme</name>
        <dbReference type="ChEBI" id="CHEBI:30413"/>
    </cofactor>
</comment>
<keyword evidence="9" id="KW-0472">Membrane</keyword>
<evidence type="ECO:0000256" key="3">
    <source>
        <dbReference type="ARBA" id="ARBA00010617"/>
    </source>
</evidence>
<accession>A0A498I0E9</accession>
<organism evidence="10 11">
    <name type="scientific">Malus domestica</name>
    <name type="common">Apple</name>
    <name type="synonym">Pyrus malus</name>
    <dbReference type="NCBI Taxonomy" id="3750"/>
    <lineage>
        <taxon>Eukaryota</taxon>
        <taxon>Viridiplantae</taxon>
        <taxon>Streptophyta</taxon>
        <taxon>Embryophyta</taxon>
        <taxon>Tracheophyta</taxon>
        <taxon>Spermatophyta</taxon>
        <taxon>Magnoliopsida</taxon>
        <taxon>eudicotyledons</taxon>
        <taxon>Gunneridae</taxon>
        <taxon>Pentapetalae</taxon>
        <taxon>rosids</taxon>
        <taxon>fabids</taxon>
        <taxon>Rosales</taxon>
        <taxon>Rosaceae</taxon>
        <taxon>Amygdaloideae</taxon>
        <taxon>Maleae</taxon>
        <taxon>Malus</taxon>
    </lineage>
</organism>
<evidence type="ECO:0000313" key="10">
    <source>
        <dbReference type="EMBL" id="RXH77328.1"/>
    </source>
</evidence>
<dbReference type="GO" id="GO:0016020">
    <property type="term" value="C:membrane"/>
    <property type="evidence" value="ECO:0007669"/>
    <property type="project" value="UniProtKB-SubCell"/>
</dbReference>
<evidence type="ECO:0000313" key="11">
    <source>
        <dbReference type="Proteomes" id="UP000290289"/>
    </source>
</evidence>
<evidence type="ECO:0000256" key="2">
    <source>
        <dbReference type="ARBA" id="ARBA00004370"/>
    </source>
</evidence>
<keyword evidence="4" id="KW-0349">Heme</keyword>
<dbReference type="GO" id="GO:0016705">
    <property type="term" value="F:oxidoreductase activity, acting on paired donors, with incorporation or reduction of molecular oxygen"/>
    <property type="evidence" value="ECO:0007669"/>
    <property type="project" value="InterPro"/>
</dbReference>
<evidence type="ECO:0000256" key="6">
    <source>
        <dbReference type="ARBA" id="ARBA00023002"/>
    </source>
</evidence>
<evidence type="ECO:0000256" key="4">
    <source>
        <dbReference type="ARBA" id="ARBA00022617"/>
    </source>
</evidence>
<dbReference type="GO" id="GO:0020037">
    <property type="term" value="F:heme binding"/>
    <property type="evidence" value="ECO:0007669"/>
    <property type="project" value="InterPro"/>
</dbReference>
<keyword evidence="11" id="KW-1185">Reference proteome</keyword>
<dbReference type="Gene3D" id="1.10.630.10">
    <property type="entry name" value="Cytochrome P450"/>
    <property type="match status" value="1"/>
</dbReference>
<comment type="caution">
    <text evidence="10">The sequence shown here is derived from an EMBL/GenBank/DDBJ whole genome shotgun (WGS) entry which is preliminary data.</text>
</comment>
<keyword evidence="5" id="KW-0479">Metal-binding</keyword>
<comment type="subcellular location">
    <subcellularLocation>
        <location evidence="2">Membrane</location>
    </subcellularLocation>
</comment>
<dbReference type="InterPro" id="IPR036396">
    <property type="entry name" value="Cyt_P450_sf"/>
</dbReference>
<keyword evidence="8" id="KW-0503">Monooxygenase</keyword>
<dbReference type="Proteomes" id="UP000290289">
    <property type="component" value="Chromosome 14"/>
</dbReference>
<dbReference type="GO" id="GO:0005506">
    <property type="term" value="F:iron ion binding"/>
    <property type="evidence" value="ECO:0007669"/>
    <property type="project" value="InterPro"/>
</dbReference>